<gene>
    <name evidence="1" type="ORF">L0P62_09560</name>
</gene>
<feature type="non-terminal residue" evidence="1">
    <location>
        <position position="239"/>
    </location>
</feature>
<dbReference type="AlphaFoldDB" id="A0A9Q4AD46"/>
<evidence type="ECO:0000313" key="1">
    <source>
        <dbReference type="EMBL" id="MCG4565693.1"/>
    </source>
</evidence>
<dbReference type="EMBL" id="JAKNID010000046">
    <property type="protein sequence ID" value="MCG4565693.1"/>
    <property type="molecule type" value="Genomic_DNA"/>
</dbReference>
<dbReference type="Proteomes" id="UP001108123">
    <property type="component" value="Unassembled WGS sequence"/>
</dbReference>
<protein>
    <submittedName>
        <fullName evidence="1">Immune inhibitor A</fullName>
    </submittedName>
</protein>
<sequence length="239" mass="27097">MKGKRDIRKILSTLLVFILLFSSFTAFTEKNLNEGVNSLKEELEEQAKKKIHPDVQKAIDKNEDVEVLVYLKDRVFDAVSKVSTGSGTIKGRVSIDGEDLDDPEIEHKPIKETFIGSDISIEAKIKDDVSIVESQLYVKQDSSKYWIVLPLKLESAAFNFFHWYETEARYDKGQVLITNDYGENWTKIGPEYSGDGKSWEEVSIDLNDYIGSKDPVFIGFRFTARGEKPTSLGVGWIAQ</sequence>
<name>A0A9Q4AD46_9FIRM</name>
<keyword evidence="2" id="KW-1185">Reference proteome</keyword>
<evidence type="ECO:0000313" key="2">
    <source>
        <dbReference type="Proteomes" id="UP001108123"/>
    </source>
</evidence>
<dbReference type="RefSeq" id="WP_226808333.1">
    <property type="nucleotide sequence ID" value="NZ_JAJBNW010000048.1"/>
</dbReference>
<comment type="caution">
    <text evidence="1">The sequence shown here is derived from an EMBL/GenBank/DDBJ whole genome shotgun (WGS) entry which is preliminary data.</text>
</comment>
<accession>A0A9Q4AD46</accession>
<reference evidence="1" key="1">
    <citation type="submission" date="2022-01" db="EMBL/GenBank/DDBJ databases">
        <title>Collection of gut derived symbiotic bacterial strains cultured from healthy donors.</title>
        <authorList>
            <person name="Lin H."/>
            <person name="Kohout C."/>
            <person name="Waligurski E."/>
            <person name="Pamer E.G."/>
        </authorList>
    </citation>
    <scope>NUCLEOTIDE SEQUENCE</scope>
    <source>
        <strain evidence="1">MSK.14.39</strain>
    </source>
</reference>
<proteinExistence type="predicted"/>
<organism evidence="1 2">
    <name type="scientific">Anaerosalibacter bizertensis</name>
    <dbReference type="NCBI Taxonomy" id="932217"/>
    <lineage>
        <taxon>Bacteria</taxon>
        <taxon>Bacillati</taxon>
        <taxon>Bacillota</taxon>
        <taxon>Tissierellia</taxon>
        <taxon>Tissierellales</taxon>
        <taxon>Sporanaerobacteraceae</taxon>
        <taxon>Anaerosalibacter</taxon>
    </lineage>
</organism>